<sequence>MPWRAGNGVGLEAQAGTQEAGPEEYCQEELGAEEEMAPGAAWPVLRSVNSRELSRIIICNHSPRIVLPVWLKYYGELLPYLTLLHPWLFRDARTHDKLLVNQTELFVPSSNVNGQPVFANITLQCIP</sequence>
<dbReference type="Bgee" id="ENSPTRG00000046072">
    <property type="expression patterns" value="Expressed in lung and 6 other cell types or tissues"/>
</dbReference>
<dbReference type="AlphaFoldDB" id="A0A2I3SE65"/>
<comment type="similarity">
    <text evidence="1">Belongs to the VHL family.</text>
</comment>
<dbReference type="InterPro" id="IPR024053">
    <property type="entry name" value="VHL_beta_dom"/>
</dbReference>
<organism evidence="4 5">
    <name type="scientific">Pan troglodytes</name>
    <name type="common">Chimpanzee</name>
    <dbReference type="NCBI Taxonomy" id="9598"/>
    <lineage>
        <taxon>Eukaryota</taxon>
        <taxon>Metazoa</taxon>
        <taxon>Chordata</taxon>
        <taxon>Craniata</taxon>
        <taxon>Vertebrata</taxon>
        <taxon>Euteleostomi</taxon>
        <taxon>Mammalia</taxon>
        <taxon>Eutheria</taxon>
        <taxon>Euarchontoglires</taxon>
        <taxon>Primates</taxon>
        <taxon>Haplorrhini</taxon>
        <taxon>Catarrhini</taxon>
        <taxon>Hominidae</taxon>
        <taxon>Pan</taxon>
    </lineage>
</organism>
<reference evidence="4" key="1">
    <citation type="submission" date="2025-08" db="UniProtKB">
        <authorList>
            <consortium name="Ensembl"/>
        </authorList>
    </citation>
    <scope>IDENTIFICATION</scope>
</reference>
<name>A0A2I3SE65_PANTR</name>
<evidence type="ECO:0000313" key="5">
    <source>
        <dbReference type="Proteomes" id="UP000002277"/>
    </source>
</evidence>
<dbReference type="GeneTree" id="ENSGT01010000224083"/>
<proteinExistence type="inferred from homology"/>
<dbReference type="Gene3D" id="2.60.40.780">
    <property type="entry name" value="von Hippel-Lindau disease tumour suppressor, beta domain"/>
    <property type="match status" value="1"/>
</dbReference>
<dbReference type="OMA" id="AGPEEYC"/>
<evidence type="ECO:0000313" key="4">
    <source>
        <dbReference type="Ensembl" id="ENSPTRP00000075315.1"/>
    </source>
</evidence>
<accession>A0A2I3SE65</accession>
<feature type="region of interest" description="Disordered" evidence="2">
    <location>
        <begin position="1"/>
        <end position="24"/>
    </location>
</feature>
<protein>
    <recommendedName>
        <fullName evidence="3">von Hippel-Lindau disease tumour suppressor beta domain-containing protein</fullName>
    </recommendedName>
</protein>
<dbReference type="SUPFAM" id="SSF49468">
    <property type="entry name" value="VHL"/>
    <property type="match status" value="1"/>
</dbReference>
<dbReference type="CDD" id="cd05468">
    <property type="entry name" value="pVHL"/>
    <property type="match status" value="1"/>
</dbReference>
<dbReference type="InterPro" id="IPR036208">
    <property type="entry name" value="VHL_sf"/>
</dbReference>
<dbReference type="InParanoid" id="A0A2I3SE65"/>
<dbReference type="InterPro" id="IPR037140">
    <property type="entry name" value="VHL_beta_dom_sf"/>
</dbReference>
<dbReference type="Ensembl" id="ENSPTRT00000081048.1">
    <property type="protein sequence ID" value="ENSPTRP00000075315.1"/>
    <property type="gene ID" value="ENSPTRG00000046072.1"/>
</dbReference>
<reference evidence="4" key="2">
    <citation type="submission" date="2025-09" db="UniProtKB">
        <authorList>
            <consortium name="Ensembl"/>
        </authorList>
    </citation>
    <scope>IDENTIFICATION</scope>
</reference>
<evidence type="ECO:0000256" key="1">
    <source>
        <dbReference type="ARBA" id="ARBA00010057"/>
    </source>
</evidence>
<evidence type="ECO:0000256" key="2">
    <source>
        <dbReference type="SAM" id="MobiDB-lite"/>
    </source>
</evidence>
<evidence type="ECO:0000259" key="3">
    <source>
        <dbReference type="Pfam" id="PF01847"/>
    </source>
</evidence>
<dbReference type="FunFam" id="2.60.40.780:FF:000001">
    <property type="entry name" value="von Hippel-Lindau disease tumor suppressor"/>
    <property type="match status" value="1"/>
</dbReference>
<dbReference type="Pfam" id="PF01847">
    <property type="entry name" value="VHL"/>
    <property type="match status" value="1"/>
</dbReference>
<keyword evidence="5" id="KW-1185">Reference proteome</keyword>
<feature type="domain" description="von Hippel-Lindau disease tumour suppressor beta" evidence="3">
    <location>
        <begin position="45"/>
        <end position="114"/>
    </location>
</feature>
<dbReference type="Proteomes" id="UP000002277">
    <property type="component" value="Unplaced"/>
</dbReference>
<dbReference type="InterPro" id="IPR022772">
    <property type="entry name" value="VHL_tumour_suppress_b/a_dom"/>
</dbReference>